<dbReference type="Proteomes" id="UP000000939">
    <property type="component" value="Chromosome"/>
</dbReference>
<gene>
    <name evidence="1" type="ordered locus">Arnit_3108</name>
</gene>
<keyword evidence="2" id="KW-1185">Reference proteome</keyword>
<dbReference type="RefSeq" id="WP_013136899.1">
    <property type="nucleotide sequence ID" value="NC_014166.1"/>
</dbReference>
<name>D5V7Y5_ARCNC</name>
<organism evidence="1 2">
    <name type="scientific">Arcobacter nitrofigilis (strain ATCC 33309 / DSM 7299 / CCUG 15893 / LMG 7604 / NCTC 12251 / CI)</name>
    <name type="common">Campylobacter nitrofigilis</name>
    <dbReference type="NCBI Taxonomy" id="572480"/>
    <lineage>
        <taxon>Bacteria</taxon>
        <taxon>Pseudomonadati</taxon>
        <taxon>Campylobacterota</taxon>
        <taxon>Epsilonproteobacteria</taxon>
        <taxon>Campylobacterales</taxon>
        <taxon>Arcobacteraceae</taxon>
        <taxon>Arcobacter</taxon>
    </lineage>
</organism>
<evidence type="ECO:0000313" key="2">
    <source>
        <dbReference type="Proteomes" id="UP000000939"/>
    </source>
</evidence>
<dbReference type="OrthoDB" id="5644906at2"/>
<dbReference type="STRING" id="572480.Arnit_3108"/>
<dbReference type="InterPro" id="IPR007487">
    <property type="entry name" value="ABC_transpt-TYRBP-like"/>
</dbReference>
<evidence type="ECO:0000313" key="1">
    <source>
        <dbReference type="EMBL" id="ADG94755.1"/>
    </source>
</evidence>
<dbReference type="Pfam" id="PF04392">
    <property type="entry name" value="ABC_sub_bind"/>
    <property type="match status" value="1"/>
</dbReference>
<dbReference type="AlphaFoldDB" id="D5V7Y5"/>
<dbReference type="Gene3D" id="3.40.50.2300">
    <property type="match status" value="2"/>
</dbReference>
<accession>D5V7Y5</accession>
<reference evidence="1 2" key="1">
    <citation type="journal article" date="2010" name="Stand. Genomic Sci.">
        <title>Complete genome sequence of Arcobacter nitrofigilis type strain (CI).</title>
        <authorList>
            <person name="Pati A."/>
            <person name="Gronow S."/>
            <person name="Lapidus A."/>
            <person name="Copeland A."/>
            <person name="Glavina Del Rio T."/>
            <person name="Nolan M."/>
            <person name="Lucas S."/>
            <person name="Tice H."/>
            <person name="Cheng J.F."/>
            <person name="Han C."/>
            <person name="Chertkov O."/>
            <person name="Bruce D."/>
            <person name="Tapia R."/>
            <person name="Goodwin L."/>
            <person name="Pitluck S."/>
            <person name="Liolios K."/>
            <person name="Ivanova N."/>
            <person name="Mavromatis K."/>
            <person name="Chen A."/>
            <person name="Palaniappan K."/>
            <person name="Land M."/>
            <person name="Hauser L."/>
            <person name="Chang Y.J."/>
            <person name="Jeffries C.D."/>
            <person name="Detter J.C."/>
            <person name="Rohde M."/>
            <person name="Goker M."/>
            <person name="Bristow J."/>
            <person name="Eisen J.A."/>
            <person name="Markowitz V."/>
            <person name="Hugenholtz P."/>
            <person name="Klenk H.P."/>
            <person name="Kyrpides N.C."/>
        </authorList>
    </citation>
    <scope>NUCLEOTIDE SEQUENCE [LARGE SCALE GENOMIC DNA]</scope>
    <source>
        <strain evidence="2">ATCC 33309 / DSM 7299 / CCUG 15893 / LMG 7604 / NCTC 12251 / CI</strain>
    </source>
</reference>
<evidence type="ECO:0008006" key="3">
    <source>
        <dbReference type="Google" id="ProtNLM"/>
    </source>
</evidence>
<proteinExistence type="predicted"/>
<dbReference type="PANTHER" id="PTHR35271:SF1">
    <property type="entry name" value="ABC TRANSPORTER, SUBSTRATE-BINDING LIPOPROTEIN"/>
    <property type="match status" value="1"/>
</dbReference>
<dbReference type="EMBL" id="CP001999">
    <property type="protein sequence ID" value="ADG94755.1"/>
    <property type="molecule type" value="Genomic_DNA"/>
</dbReference>
<dbReference type="KEGG" id="ant:Arnit_3108"/>
<dbReference type="eggNOG" id="COG2984">
    <property type="taxonomic scope" value="Bacteria"/>
</dbReference>
<sequence precursor="true">MKKIFIIFFSLILFFSFIKAENLIVKKRVFYINSYHSGLYWSDGIEKSIKDTLLKSKIPLEFKRVEMDSKRNNNEAYKIKIAQKIKNQIENFKPDVIIASDDNAFKYVILPYFKNSTIPIIFCGINGTIKKYDQLPNNITGMEEVQLIPQLIDTLKKYAKGTRIGTLDDDSFSVKIQNQFFEKQLNQKITKRHATTIEEWEKNFIYLQNNVDILLLGNSGALVNWDKNKEKLKAFVKKETKIPSAAWDITLNNFALLIFANKPEEQGKWVANTALRVLKGENIKNIPIVVNKKANIYINTTLAKKLNIVFPFELIDNAVLVK</sequence>
<dbReference type="PANTHER" id="PTHR35271">
    <property type="entry name" value="ABC TRANSPORTER, SUBSTRATE-BINDING LIPOPROTEIN-RELATED"/>
    <property type="match status" value="1"/>
</dbReference>
<protein>
    <recommendedName>
        <fullName evidence="3">ABC transporter substrate binding protein</fullName>
    </recommendedName>
</protein>
<dbReference type="HOGENOM" id="CLU_057483_1_0_7"/>